<organism evidence="1">
    <name type="scientific">bioreactor metagenome</name>
    <dbReference type="NCBI Taxonomy" id="1076179"/>
    <lineage>
        <taxon>unclassified sequences</taxon>
        <taxon>metagenomes</taxon>
        <taxon>ecological metagenomes</taxon>
    </lineage>
</organism>
<reference evidence="1" key="1">
    <citation type="submission" date="2019-08" db="EMBL/GenBank/DDBJ databases">
        <authorList>
            <person name="Kucharzyk K."/>
            <person name="Murdoch R.W."/>
            <person name="Higgins S."/>
            <person name="Loffler F."/>
        </authorList>
    </citation>
    <scope>NUCLEOTIDE SEQUENCE</scope>
</reference>
<sequence length="56" mass="5792">MDQRLVRFGNAQLPGKAGPLNGAFGGRAGPAVMAGDEDHLRARLGNARGDGSNARF</sequence>
<proteinExistence type="predicted"/>
<dbReference type="AlphaFoldDB" id="A0A645DVJ8"/>
<name>A0A645DVJ8_9ZZZZ</name>
<gene>
    <name evidence="1" type="ORF">SDC9_140534</name>
</gene>
<comment type="caution">
    <text evidence="1">The sequence shown here is derived from an EMBL/GenBank/DDBJ whole genome shotgun (WGS) entry which is preliminary data.</text>
</comment>
<evidence type="ECO:0000313" key="1">
    <source>
        <dbReference type="EMBL" id="MPM93397.1"/>
    </source>
</evidence>
<accession>A0A645DVJ8</accession>
<dbReference type="EMBL" id="VSSQ01040204">
    <property type="protein sequence ID" value="MPM93397.1"/>
    <property type="molecule type" value="Genomic_DNA"/>
</dbReference>
<protein>
    <submittedName>
        <fullName evidence="1">Uncharacterized protein</fullName>
    </submittedName>
</protein>